<evidence type="ECO:0000313" key="2">
    <source>
        <dbReference type="EMBL" id="MEI4548435.1"/>
    </source>
</evidence>
<dbReference type="Proteomes" id="UP001382455">
    <property type="component" value="Unassembled WGS sequence"/>
</dbReference>
<evidence type="ECO:0000256" key="1">
    <source>
        <dbReference type="SAM" id="Phobius"/>
    </source>
</evidence>
<keyword evidence="1" id="KW-1133">Transmembrane helix</keyword>
<reference evidence="2 3" key="1">
    <citation type="submission" date="2023-12" db="EMBL/GenBank/DDBJ databases">
        <title>Friends and Foes: Symbiotic and Algicidal bacterial influence on Karenia brevis blooms.</title>
        <authorList>
            <person name="Fei C."/>
            <person name="Mohamed A.R."/>
            <person name="Booker A."/>
            <person name="Arshad M."/>
            <person name="Klass S."/>
            <person name="Ahn S."/>
            <person name="Gilbert P.M."/>
            <person name="Heil C.A."/>
            <person name="Martinez J.M."/>
            <person name="Amin S.A."/>
        </authorList>
    </citation>
    <scope>NUCLEOTIDE SEQUENCE [LARGE SCALE GENOMIC DNA]</scope>
    <source>
        <strain evidence="2 3">CE15</strain>
    </source>
</reference>
<keyword evidence="1" id="KW-0812">Transmembrane</keyword>
<name>A0ABU8ENA3_9GAMM</name>
<accession>A0ABU8ENA3</accession>
<keyword evidence="3" id="KW-1185">Reference proteome</keyword>
<keyword evidence="1" id="KW-0472">Membrane</keyword>
<evidence type="ECO:0000313" key="3">
    <source>
        <dbReference type="Proteomes" id="UP001382455"/>
    </source>
</evidence>
<feature type="transmembrane region" description="Helical" evidence="1">
    <location>
        <begin position="218"/>
        <end position="240"/>
    </location>
</feature>
<protein>
    <submittedName>
        <fullName evidence="2">Uncharacterized protein</fullName>
    </submittedName>
</protein>
<proteinExistence type="predicted"/>
<organism evidence="2 3">
    <name type="scientific">Pseudoalteromonas spongiae</name>
    <dbReference type="NCBI Taxonomy" id="298657"/>
    <lineage>
        <taxon>Bacteria</taxon>
        <taxon>Pseudomonadati</taxon>
        <taxon>Pseudomonadota</taxon>
        <taxon>Gammaproteobacteria</taxon>
        <taxon>Alteromonadales</taxon>
        <taxon>Pseudoalteromonadaceae</taxon>
        <taxon>Pseudoalteromonas</taxon>
    </lineage>
</organism>
<dbReference type="RefSeq" id="WP_336434393.1">
    <property type="nucleotide sequence ID" value="NZ_JBAWKS010000001.1"/>
</dbReference>
<dbReference type="EMBL" id="JBAWKS010000001">
    <property type="protein sequence ID" value="MEI4548435.1"/>
    <property type="molecule type" value="Genomic_DNA"/>
</dbReference>
<gene>
    <name evidence="2" type="ORF">WAE96_01775</name>
</gene>
<sequence length="361" mass="40519">MNIGAVIKSEAIKKRLVKSIGYYAGSIAPLSDQVDLDSFKPKLIIVSNKYCDVQTITYPAIGKKELLDILKLDRESSAHAVIHVVMKNSEQEGFDVRRTEIRVIDSEVQNSALCLIPEAEILANADTKGLFNLATPVGEMFFLNIDRPFYSYKTSLMSTPELFCLSVGVNNEDVRTNIAGCDYLKFIFDTLLTIPFDKLAKICHFEVKKHIPLAQLHALYIAPLVAVTLLYSVIYGYTLFKVDQLEQQVKSYGDDVSSLLNRKAAIDFNSEFIDVVNKRIVSAPLVHPDWSLVHEAINAGMDLQQFSKRDGIVTLRGMSDNASNVLKHVSSLEYVESAEFFGTVRKSRQRDYSVIHVRLKS</sequence>
<comment type="caution">
    <text evidence="2">The sequence shown here is derived from an EMBL/GenBank/DDBJ whole genome shotgun (WGS) entry which is preliminary data.</text>
</comment>